<proteinExistence type="predicted"/>
<evidence type="ECO:0000313" key="1">
    <source>
        <dbReference type="EMBL" id="KAG0413413.1"/>
    </source>
</evidence>
<accession>A0AC60P1W0</accession>
<sequence length="112" mass="12826">MPEPIKLSSNLYENWKCFKLKVELFLNAAASKERRRNEAAKAAVLLSESGDKALDVFNNFKFQDGNDQDDYPSFVRSFEGYFAVRWEDANTLQTPPTAREDIGTFGLKRRIA</sequence>
<gene>
    <name evidence="1" type="ORF">HPB47_009433</name>
</gene>
<protein>
    <submittedName>
        <fullName evidence="1">Uncharacterized protein</fullName>
    </submittedName>
</protein>
<keyword evidence="2" id="KW-1185">Reference proteome</keyword>
<reference evidence="1 2" key="1">
    <citation type="journal article" date="2020" name="Cell">
        <title>Large-Scale Comparative Analyses of Tick Genomes Elucidate Their Genetic Diversity and Vector Capacities.</title>
        <authorList>
            <consortium name="Tick Genome and Microbiome Consortium (TIGMIC)"/>
            <person name="Jia N."/>
            <person name="Wang J."/>
            <person name="Shi W."/>
            <person name="Du L."/>
            <person name="Sun Y."/>
            <person name="Zhan W."/>
            <person name="Jiang J.F."/>
            <person name="Wang Q."/>
            <person name="Zhang B."/>
            <person name="Ji P."/>
            <person name="Bell-Sakyi L."/>
            <person name="Cui X.M."/>
            <person name="Yuan T.T."/>
            <person name="Jiang B.G."/>
            <person name="Yang W.F."/>
            <person name="Lam T.T."/>
            <person name="Chang Q.C."/>
            <person name="Ding S.J."/>
            <person name="Wang X.J."/>
            <person name="Zhu J.G."/>
            <person name="Ruan X.D."/>
            <person name="Zhao L."/>
            <person name="Wei J.T."/>
            <person name="Ye R.Z."/>
            <person name="Que T.C."/>
            <person name="Du C.H."/>
            <person name="Zhou Y.H."/>
            <person name="Cheng J.X."/>
            <person name="Dai P.F."/>
            <person name="Guo W.B."/>
            <person name="Han X.H."/>
            <person name="Huang E.J."/>
            <person name="Li L.F."/>
            <person name="Wei W."/>
            <person name="Gao Y.C."/>
            <person name="Liu J.Z."/>
            <person name="Shao H.Z."/>
            <person name="Wang X."/>
            <person name="Wang C.C."/>
            <person name="Yang T.C."/>
            <person name="Huo Q.B."/>
            <person name="Li W."/>
            <person name="Chen H.Y."/>
            <person name="Chen S.E."/>
            <person name="Zhou L.G."/>
            <person name="Ni X.B."/>
            <person name="Tian J.H."/>
            <person name="Sheng Y."/>
            <person name="Liu T."/>
            <person name="Pan Y.S."/>
            <person name="Xia L.Y."/>
            <person name="Li J."/>
            <person name="Zhao F."/>
            <person name="Cao W.C."/>
        </authorList>
    </citation>
    <scope>NUCLEOTIDE SEQUENCE [LARGE SCALE GENOMIC DNA]</scope>
    <source>
        <strain evidence="1">Iper-2018</strain>
    </source>
</reference>
<evidence type="ECO:0000313" key="2">
    <source>
        <dbReference type="Proteomes" id="UP000805193"/>
    </source>
</evidence>
<comment type="caution">
    <text evidence="1">The sequence shown here is derived from an EMBL/GenBank/DDBJ whole genome shotgun (WGS) entry which is preliminary data.</text>
</comment>
<name>A0AC60P1W0_IXOPE</name>
<dbReference type="EMBL" id="JABSTQ010011263">
    <property type="protein sequence ID" value="KAG0413413.1"/>
    <property type="molecule type" value="Genomic_DNA"/>
</dbReference>
<organism evidence="1 2">
    <name type="scientific">Ixodes persulcatus</name>
    <name type="common">Taiga tick</name>
    <dbReference type="NCBI Taxonomy" id="34615"/>
    <lineage>
        <taxon>Eukaryota</taxon>
        <taxon>Metazoa</taxon>
        <taxon>Ecdysozoa</taxon>
        <taxon>Arthropoda</taxon>
        <taxon>Chelicerata</taxon>
        <taxon>Arachnida</taxon>
        <taxon>Acari</taxon>
        <taxon>Parasitiformes</taxon>
        <taxon>Ixodida</taxon>
        <taxon>Ixodoidea</taxon>
        <taxon>Ixodidae</taxon>
        <taxon>Ixodinae</taxon>
        <taxon>Ixodes</taxon>
    </lineage>
</organism>
<dbReference type="Proteomes" id="UP000805193">
    <property type="component" value="Unassembled WGS sequence"/>
</dbReference>